<evidence type="ECO:0000256" key="2">
    <source>
        <dbReference type="ARBA" id="ARBA00022737"/>
    </source>
</evidence>
<dbReference type="PROSITE" id="PS51094">
    <property type="entry name" value="PTS_EIIA_TYPE_2"/>
    <property type="match status" value="1"/>
</dbReference>
<keyword evidence="5" id="KW-0804">Transcription</keyword>
<protein>
    <submittedName>
        <fullName evidence="8">Transcriptional antiterminator</fullName>
    </submittedName>
</protein>
<dbReference type="Pfam" id="PF08279">
    <property type="entry name" value="HTH_11"/>
    <property type="match status" value="1"/>
</dbReference>
<dbReference type="Gene3D" id="3.40.50.2300">
    <property type="match status" value="1"/>
</dbReference>
<dbReference type="InterPro" id="IPR036634">
    <property type="entry name" value="PRD_sf"/>
</dbReference>
<name>A0A1M5T5U3_9FIRM</name>
<keyword evidence="3" id="KW-0805">Transcription regulation</keyword>
<dbReference type="InterPro" id="IPR016152">
    <property type="entry name" value="PTrfase/Anion_transptr"/>
</dbReference>
<dbReference type="Pfam" id="PF00874">
    <property type="entry name" value="PRD"/>
    <property type="match status" value="1"/>
</dbReference>
<keyword evidence="9" id="KW-1185">Reference proteome</keyword>
<evidence type="ECO:0000256" key="5">
    <source>
        <dbReference type="ARBA" id="ARBA00023163"/>
    </source>
</evidence>
<feature type="domain" description="PTS EIIA type-2" evidence="6">
    <location>
        <begin position="479"/>
        <end position="617"/>
    </location>
</feature>
<gene>
    <name evidence="8" type="ORF">SAMN02745180_00381</name>
</gene>
<proteinExistence type="predicted"/>
<dbReference type="OrthoDB" id="3175596at2"/>
<dbReference type="STRING" id="1123281.SAMN02745180_00381"/>
<evidence type="ECO:0000256" key="3">
    <source>
        <dbReference type="ARBA" id="ARBA00023015"/>
    </source>
</evidence>
<dbReference type="Gene3D" id="1.10.10.10">
    <property type="entry name" value="Winged helix-like DNA-binding domain superfamily/Winged helix DNA-binding domain"/>
    <property type="match status" value="1"/>
</dbReference>
<dbReference type="InterPro" id="IPR036388">
    <property type="entry name" value="WH-like_DNA-bd_sf"/>
</dbReference>
<dbReference type="SUPFAM" id="SSF52794">
    <property type="entry name" value="PTS system IIB component-like"/>
    <property type="match status" value="1"/>
</dbReference>
<dbReference type="PANTHER" id="PTHR30185">
    <property type="entry name" value="CRYPTIC BETA-GLUCOSIDE BGL OPERON ANTITERMINATOR"/>
    <property type="match status" value="1"/>
</dbReference>
<dbReference type="Gene3D" id="1.10.1790.10">
    <property type="entry name" value="PRD domain"/>
    <property type="match status" value="1"/>
</dbReference>
<evidence type="ECO:0000313" key="9">
    <source>
        <dbReference type="Proteomes" id="UP000184389"/>
    </source>
</evidence>
<dbReference type="SUPFAM" id="SSF55804">
    <property type="entry name" value="Phoshotransferase/anion transport protein"/>
    <property type="match status" value="1"/>
</dbReference>
<keyword evidence="2" id="KW-0677">Repeat</keyword>
<dbReference type="InterPro" id="IPR002178">
    <property type="entry name" value="PTS_EIIA_type-2_dom"/>
</dbReference>
<dbReference type="GO" id="GO:0009401">
    <property type="term" value="P:phosphoenolpyruvate-dependent sugar phosphotransferase system"/>
    <property type="evidence" value="ECO:0007669"/>
    <property type="project" value="InterPro"/>
</dbReference>
<accession>A0A1M5T5U3</accession>
<dbReference type="InterPro" id="IPR011608">
    <property type="entry name" value="PRD"/>
</dbReference>
<reference evidence="8 9" key="1">
    <citation type="submission" date="2016-11" db="EMBL/GenBank/DDBJ databases">
        <authorList>
            <person name="Jaros S."/>
            <person name="Januszkiewicz K."/>
            <person name="Wedrychowicz H."/>
        </authorList>
    </citation>
    <scope>NUCLEOTIDE SEQUENCE [LARGE SCALE GENOMIC DNA]</scope>
    <source>
        <strain evidence="8 9">DSM 13106</strain>
    </source>
</reference>
<keyword evidence="1" id="KW-0808">Transferase</keyword>
<feature type="domain" description="PRD" evidence="7">
    <location>
        <begin position="276"/>
        <end position="382"/>
    </location>
</feature>
<dbReference type="SUPFAM" id="SSF63520">
    <property type="entry name" value="PTS-regulatory domain, PRD"/>
    <property type="match status" value="1"/>
</dbReference>
<evidence type="ECO:0000313" key="8">
    <source>
        <dbReference type="EMBL" id="SHH46109.1"/>
    </source>
</evidence>
<evidence type="ECO:0000256" key="1">
    <source>
        <dbReference type="ARBA" id="ARBA00022679"/>
    </source>
</evidence>
<evidence type="ECO:0000259" key="6">
    <source>
        <dbReference type="PROSITE" id="PS51094"/>
    </source>
</evidence>
<dbReference type="PANTHER" id="PTHR30185:SF18">
    <property type="entry name" value="TRANSCRIPTIONAL REGULATOR MTLR"/>
    <property type="match status" value="1"/>
</dbReference>
<dbReference type="AlphaFoldDB" id="A0A1M5T5U3"/>
<dbReference type="EMBL" id="FQXR01000002">
    <property type="protein sequence ID" value="SHH46109.1"/>
    <property type="molecule type" value="Genomic_DNA"/>
</dbReference>
<dbReference type="RefSeq" id="WP_072742824.1">
    <property type="nucleotide sequence ID" value="NZ_FQXR01000002.1"/>
</dbReference>
<evidence type="ECO:0000256" key="4">
    <source>
        <dbReference type="ARBA" id="ARBA00023159"/>
    </source>
</evidence>
<dbReference type="GO" id="GO:0008982">
    <property type="term" value="F:protein-N(PI)-phosphohistidine-sugar phosphotransferase activity"/>
    <property type="evidence" value="ECO:0007669"/>
    <property type="project" value="InterPro"/>
</dbReference>
<organism evidence="8 9">
    <name type="scientific">Sporanaerobacter acetigenes DSM 13106</name>
    <dbReference type="NCBI Taxonomy" id="1123281"/>
    <lineage>
        <taxon>Bacteria</taxon>
        <taxon>Bacillati</taxon>
        <taxon>Bacillota</taxon>
        <taxon>Tissierellia</taxon>
        <taxon>Tissierellales</taxon>
        <taxon>Sporanaerobacteraceae</taxon>
        <taxon>Sporanaerobacter</taxon>
    </lineage>
</organism>
<dbReference type="InterPro" id="IPR007737">
    <property type="entry name" value="Mga_HTH"/>
</dbReference>
<dbReference type="InterPro" id="IPR013196">
    <property type="entry name" value="HTH_11"/>
</dbReference>
<dbReference type="GO" id="GO:0006355">
    <property type="term" value="P:regulation of DNA-templated transcription"/>
    <property type="evidence" value="ECO:0007669"/>
    <property type="project" value="InterPro"/>
</dbReference>
<dbReference type="InterPro" id="IPR036095">
    <property type="entry name" value="PTS_EIIB-like_sf"/>
</dbReference>
<dbReference type="Pfam" id="PF00359">
    <property type="entry name" value="PTS_EIIA_2"/>
    <property type="match status" value="1"/>
</dbReference>
<dbReference type="Gene3D" id="3.40.930.10">
    <property type="entry name" value="Mannitol-specific EII, Chain A"/>
    <property type="match status" value="1"/>
</dbReference>
<dbReference type="PROSITE" id="PS00372">
    <property type="entry name" value="PTS_EIIA_TYPE_2_HIS"/>
    <property type="match status" value="1"/>
</dbReference>
<sequence length="618" mass="71422">MLDSQKLDLLISISNNPDGYVTADKLANQFDLSKRTVIRYISDINSMINTLGCNIASFKGLGYKLFVPNYAKSDFDAMLNQYKMSFDINNKDHRLFLIVIHLLNVEGETIYGLSELLHFSSSSIYQLKNELIELLANYNLELVIGDDLEWHIKGIESDIRKIMLDILMKVPSIYYQVGNIDDALIAGIDEILTNNLYSNGVLLNDFDIKILNKLILICILRSKKHSESSHMSNLANPIINDILRDIEWKYDINFTDYDIFYISNYIDDVLKNSQFIKDRDLERIIYECLKSLNFFDDKVPINKDFLERLSMHIGLLIKRNEKNVFVENPIIKEIKANIPVEFNIAVMLINKLNHYYNINLNENEIGFIALHLASYTEKSTSTDNYKVIILCHLGLGYCHLLKEKINSRYENFKIIEIYPGKYFDSINNSNADLLITTTPIDLDVDIPVVLVDDIFSNELYKGIDKVIIENSQPYDSFKSLFSEERFFTDLKNQDKYDLIDEIGEKLIAQNAIDKNTLNEVIKREHVSSTKIGNLVAIPHCVSSSQSSSLIAVGLTEEPVVWDDEKIQMIIFICFSENDTSSIKVFNYLYDLVRDEATIMNIVKNKSYDYLYEILFRER</sequence>
<dbReference type="Proteomes" id="UP000184389">
    <property type="component" value="Unassembled WGS sequence"/>
</dbReference>
<keyword evidence="4" id="KW-0010">Activator</keyword>
<evidence type="ECO:0000259" key="7">
    <source>
        <dbReference type="PROSITE" id="PS51372"/>
    </source>
</evidence>
<dbReference type="InterPro" id="IPR050661">
    <property type="entry name" value="BglG_antiterminators"/>
</dbReference>
<dbReference type="PROSITE" id="PS51372">
    <property type="entry name" value="PRD_2"/>
    <property type="match status" value="1"/>
</dbReference>
<dbReference type="Pfam" id="PF05043">
    <property type="entry name" value="Mga"/>
    <property type="match status" value="1"/>
</dbReference>